<feature type="transmembrane region" description="Helical" evidence="2">
    <location>
        <begin position="425"/>
        <end position="449"/>
    </location>
</feature>
<keyword evidence="2" id="KW-1133">Transmembrane helix</keyword>
<evidence type="ECO:0000313" key="4">
    <source>
        <dbReference type="Proteomes" id="UP000637769"/>
    </source>
</evidence>
<sequence length="860" mass="94365">MLIPDAWRLLGLEPTSDKRAVNRAYAQILRRTRPDDDPVGFGLLVEARALALDSADTLRRREEAGEVDDDIVEDEAGMPRQFTKVIPVSYEELCVLAGVPVQPPPVVRQPVPEEQQRDGEHDETDEAEREDEAAPRVTAYPARLTPPPSDGELEGKPSVLAFKRPIPPDEDKRPSEGAHDAETLARETVTHLIQAISKKRSVVWTQPEWHVVFNRIDATPLKTQLELASSLCCAILSFLPNPAQLGASAENYGALVNIVTTMADRYGLDSGAVATFREMRGAINWGDWIAVRRRKEDKIHYGERASFSDYCAVLPLGLHLMALFPVKCREAVPAKEMSFIARLWMRLKFCLGTCFLPSYRLAEAGMTRLSIAWSVATLAIFALIVALFFSGSTKGTADILLLAAHDSLKAILGFIHVSSEAVRRLLIGATFFLRILPLLLIPCMVGYLARKRIEICDGRGLVSIAQRAPVLRPAGGIKALPKAQLIDLCGLFGLPMLLLASDPDLNGRSAWRQLASPEVTSIADSSTLAFMHHTSKDNGFYIGFHLAQAGGSPARIGLTSCRPGAVTGYDCKADFLAPGTTIDWMETPDDIPSVKMVIEDKILKGGRQSLIYRFDRGTQAWKSLPQLSFCQNVDFSCTASIGSSGAVVTAFQRLADDGLRYGVALWKVDYPRDFKFRARTTQSLLGERVWLNTATSSNEALFIALNDPVPASLYAQAMDQTPRLLGTFPLHPNGQLLAHWRGAKLILKGLFTGPAGRELRSFIAEKGRIRAVTIADQEILLRKEGQLADTSITAGATLDLSCDGGQSWQKLTLPNMLRRAVFSTDGKTLFAYGAFGLFARDCNAEMRDGQPSCRFADTDK</sequence>
<keyword evidence="4" id="KW-1185">Reference proteome</keyword>
<evidence type="ECO:0000256" key="1">
    <source>
        <dbReference type="SAM" id="MobiDB-lite"/>
    </source>
</evidence>
<comment type="caution">
    <text evidence="3">The sequence shown here is derived from an EMBL/GenBank/DDBJ whole genome shotgun (WGS) entry which is preliminary data.</text>
</comment>
<feature type="region of interest" description="Disordered" evidence="1">
    <location>
        <begin position="161"/>
        <end position="180"/>
    </location>
</feature>
<dbReference type="RefSeq" id="WP_188427269.1">
    <property type="nucleotide sequence ID" value="NZ_BMCH01000008.1"/>
</dbReference>
<evidence type="ECO:0000256" key="2">
    <source>
        <dbReference type="SAM" id="Phobius"/>
    </source>
</evidence>
<feature type="region of interest" description="Disordered" evidence="1">
    <location>
        <begin position="101"/>
        <end position="156"/>
    </location>
</feature>
<feature type="compositionally biased region" description="Basic and acidic residues" evidence="1">
    <location>
        <begin position="166"/>
        <end position="180"/>
    </location>
</feature>
<protein>
    <recommendedName>
        <fullName evidence="5">J domain-containing protein</fullName>
    </recommendedName>
</protein>
<name>A0ABQ1MEY9_9PROT</name>
<evidence type="ECO:0008006" key="5">
    <source>
        <dbReference type="Google" id="ProtNLM"/>
    </source>
</evidence>
<feature type="compositionally biased region" description="Acidic residues" evidence="1">
    <location>
        <begin position="121"/>
        <end position="131"/>
    </location>
</feature>
<gene>
    <name evidence="3" type="ORF">GCM10007207_26070</name>
</gene>
<keyword evidence="2" id="KW-0812">Transmembrane</keyword>
<proteinExistence type="predicted"/>
<evidence type="ECO:0000313" key="3">
    <source>
        <dbReference type="EMBL" id="GGC39343.1"/>
    </source>
</evidence>
<dbReference type="Proteomes" id="UP000637769">
    <property type="component" value="Unassembled WGS sequence"/>
</dbReference>
<reference evidence="4" key="1">
    <citation type="journal article" date="2019" name="Int. J. Syst. Evol. Microbiol.">
        <title>The Global Catalogue of Microorganisms (GCM) 10K type strain sequencing project: providing services to taxonomists for standard genome sequencing and annotation.</title>
        <authorList>
            <consortium name="The Broad Institute Genomics Platform"/>
            <consortium name="The Broad Institute Genome Sequencing Center for Infectious Disease"/>
            <person name="Wu L."/>
            <person name="Ma J."/>
        </authorList>
    </citation>
    <scope>NUCLEOTIDE SEQUENCE [LARGE SCALE GENOMIC DNA]</scope>
    <source>
        <strain evidence="4">CCM 7132</strain>
    </source>
</reference>
<organism evidence="3 4">
    <name type="scientific">Asaia siamensis</name>
    <dbReference type="NCBI Taxonomy" id="110479"/>
    <lineage>
        <taxon>Bacteria</taxon>
        <taxon>Pseudomonadati</taxon>
        <taxon>Pseudomonadota</taxon>
        <taxon>Alphaproteobacteria</taxon>
        <taxon>Acetobacterales</taxon>
        <taxon>Acetobacteraceae</taxon>
        <taxon>Asaia</taxon>
    </lineage>
</organism>
<accession>A0ABQ1MEY9</accession>
<feature type="transmembrane region" description="Helical" evidence="2">
    <location>
        <begin position="371"/>
        <end position="392"/>
    </location>
</feature>
<dbReference type="EMBL" id="BMCH01000008">
    <property type="protein sequence ID" value="GGC39343.1"/>
    <property type="molecule type" value="Genomic_DNA"/>
</dbReference>
<keyword evidence="2" id="KW-0472">Membrane</keyword>